<dbReference type="InterPro" id="IPR045099">
    <property type="entry name" value="PITH1-like"/>
</dbReference>
<feature type="domain" description="PITH" evidence="3">
    <location>
        <begin position="17"/>
        <end position="189"/>
    </location>
</feature>
<evidence type="ECO:0000256" key="2">
    <source>
        <dbReference type="SAM" id="MobiDB-lite"/>
    </source>
</evidence>
<dbReference type="PROSITE" id="PS51532">
    <property type="entry name" value="PITH"/>
    <property type="match status" value="1"/>
</dbReference>
<dbReference type="InterPro" id="IPR008979">
    <property type="entry name" value="Galactose-bd-like_sf"/>
</dbReference>
<feature type="region of interest" description="Disordered" evidence="2">
    <location>
        <begin position="1"/>
        <end position="24"/>
    </location>
</feature>
<organism evidence="4 5">
    <name type="scientific">Ridgeia piscesae</name>
    <name type="common">Tubeworm</name>
    <dbReference type="NCBI Taxonomy" id="27915"/>
    <lineage>
        <taxon>Eukaryota</taxon>
        <taxon>Metazoa</taxon>
        <taxon>Spiralia</taxon>
        <taxon>Lophotrochozoa</taxon>
        <taxon>Annelida</taxon>
        <taxon>Polychaeta</taxon>
        <taxon>Sedentaria</taxon>
        <taxon>Canalipalpata</taxon>
        <taxon>Sabellida</taxon>
        <taxon>Siboglinidae</taxon>
        <taxon>Ridgeia</taxon>
    </lineage>
</organism>
<dbReference type="SUPFAM" id="SSF49785">
    <property type="entry name" value="Galactose-binding domain-like"/>
    <property type="match status" value="1"/>
</dbReference>
<protein>
    <recommendedName>
        <fullName evidence="3">PITH domain-containing protein</fullName>
    </recommendedName>
</protein>
<comment type="similarity">
    <text evidence="1">Belongs to the PITHD1 family.</text>
</comment>
<evidence type="ECO:0000313" key="5">
    <source>
        <dbReference type="Proteomes" id="UP001209878"/>
    </source>
</evidence>
<dbReference type="Pfam" id="PF06201">
    <property type="entry name" value="PITH"/>
    <property type="match status" value="1"/>
</dbReference>
<dbReference type="Proteomes" id="UP001209878">
    <property type="component" value="Unassembled WGS sequence"/>
</dbReference>
<reference evidence="4" key="1">
    <citation type="journal article" date="2023" name="Mol. Biol. Evol.">
        <title>Third-Generation Sequencing Reveals the Adaptive Role of the Epigenome in Three Deep-Sea Polychaetes.</title>
        <authorList>
            <person name="Perez M."/>
            <person name="Aroh O."/>
            <person name="Sun Y."/>
            <person name="Lan Y."/>
            <person name="Juniper S.K."/>
            <person name="Young C.R."/>
            <person name="Angers B."/>
            <person name="Qian P.Y."/>
        </authorList>
    </citation>
    <scope>NUCLEOTIDE SEQUENCE</scope>
    <source>
        <strain evidence="4">R07B-5</strain>
    </source>
</reference>
<dbReference type="GO" id="GO:0005737">
    <property type="term" value="C:cytoplasm"/>
    <property type="evidence" value="ECO:0007669"/>
    <property type="project" value="UniProtKB-ARBA"/>
</dbReference>
<dbReference type="AlphaFoldDB" id="A0AAD9N3L6"/>
<name>A0AAD9N3L6_RIDPI</name>
<evidence type="ECO:0000259" key="3">
    <source>
        <dbReference type="PROSITE" id="PS51532"/>
    </source>
</evidence>
<dbReference type="PANTHER" id="PTHR12175">
    <property type="entry name" value="AD039 HT014 THIOREDOXIN FAMILY TRP26"/>
    <property type="match status" value="1"/>
</dbReference>
<evidence type="ECO:0000313" key="4">
    <source>
        <dbReference type="EMBL" id="KAK2155902.1"/>
    </source>
</evidence>
<dbReference type="EMBL" id="JAODUO010002027">
    <property type="protein sequence ID" value="KAK2155902.1"/>
    <property type="molecule type" value="Genomic_DNA"/>
</dbReference>
<dbReference type="FunFam" id="2.60.120.470:FF:000002">
    <property type="entry name" value="PITH domain-containing protein 1"/>
    <property type="match status" value="1"/>
</dbReference>
<accession>A0AAD9N3L6</accession>
<dbReference type="GO" id="GO:0005634">
    <property type="term" value="C:nucleus"/>
    <property type="evidence" value="ECO:0007669"/>
    <property type="project" value="TreeGrafter"/>
</dbReference>
<dbReference type="GO" id="GO:0060255">
    <property type="term" value="P:regulation of macromolecule metabolic process"/>
    <property type="evidence" value="ECO:0007669"/>
    <property type="project" value="UniProtKB-ARBA"/>
</dbReference>
<gene>
    <name evidence="4" type="ORF">NP493_2030g00014</name>
</gene>
<evidence type="ECO:0000256" key="1">
    <source>
        <dbReference type="ARBA" id="ARBA00025788"/>
    </source>
</evidence>
<dbReference type="GO" id="GO:0045654">
    <property type="term" value="P:positive regulation of megakaryocyte differentiation"/>
    <property type="evidence" value="ECO:0007669"/>
    <property type="project" value="UniProtKB-ARBA"/>
</dbReference>
<comment type="caution">
    <text evidence="4">The sequence shown here is derived from an EMBL/GenBank/DDBJ whole genome shotgun (WGS) entry which is preliminary data.</text>
</comment>
<proteinExistence type="inferred from homology"/>
<dbReference type="PANTHER" id="PTHR12175:SF1">
    <property type="entry name" value="PITH DOMAIN-CONTAINING PROTEIN 1"/>
    <property type="match status" value="1"/>
</dbReference>
<dbReference type="InterPro" id="IPR037047">
    <property type="entry name" value="PITH_dom_sf"/>
</dbReference>
<sequence>MPHGHSHCCGQEHDHDDDTPDRGSQFSLYMKIDTERVECLNETTEGSGKLVFKPWDQRLDTTQFVESDADEELLFNIPFTGNIKLKAIIVIGGEDDYHPSVMRLYRNRPNMTFDDTNCVPDQEFDLQPDHTGDLEYATKIARFSQTGHLSIHFPKNFGADTTKVYYIGLKGDFMAAPRHLVTITNYEARANPADHKTKTMDSVGHQIF</sequence>
<dbReference type="InterPro" id="IPR010400">
    <property type="entry name" value="PITH_dom"/>
</dbReference>
<dbReference type="Gene3D" id="2.60.120.470">
    <property type="entry name" value="PITH domain"/>
    <property type="match status" value="1"/>
</dbReference>
<dbReference type="GO" id="GO:0080090">
    <property type="term" value="P:regulation of primary metabolic process"/>
    <property type="evidence" value="ECO:0007669"/>
    <property type="project" value="UniProtKB-ARBA"/>
</dbReference>
<keyword evidence="5" id="KW-1185">Reference proteome</keyword>